<comment type="caution">
    <text evidence="2">The sequence shown here is derived from an EMBL/GenBank/DDBJ whole genome shotgun (WGS) entry which is preliminary data.</text>
</comment>
<evidence type="ECO:0000313" key="2">
    <source>
        <dbReference type="EMBL" id="PRQ31689.1"/>
    </source>
</evidence>
<name>A0A2P6QBZ5_ROSCH</name>
<dbReference type="Gramene" id="PRQ31689">
    <property type="protein sequence ID" value="PRQ31689"/>
    <property type="gene ID" value="RchiOBHm_Chr5g0038261"/>
</dbReference>
<organism evidence="2 3">
    <name type="scientific">Rosa chinensis</name>
    <name type="common">China rose</name>
    <dbReference type="NCBI Taxonomy" id="74649"/>
    <lineage>
        <taxon>Eukaryota</taxon>
        <taxon>Viridiplantae</taxon>
        <taxon>Streptophyta</taxon>
        <taxon>Embryophyta</taxon>
        <taxon>Tracheophyta</taxon>
        <taxon>Spermatophyta</taxon>
        <taxon>Magnoliopsida</taxon>
        <taxon>eudicotyledons</taxon>
        <taxon>Gunneridae</taxon>
        <taxon>Pentapetalae</taxon>
        <taxon>rosids</taxon>
        <taxon>fabids</taxon>
        <taxon>Rosales</taxon>
        <taxon>Rosaceae</taxon>
        <taxon>Rosoideae</taxon>
        <taxon>Rosoideae incertae sedis</taxon>
        <taxon>Rosa</taxon>
    </lineage>
</organism>
<keyword evidence="3" id="KW-1185">Reference proteome</keyword>
<dbReference type="AlphaFoldDB" id="A0A2P6QBZ5"/>
<reference evidence="2 3" key="1">
    <citation type="journal article" date="2018" name="Nat. Genet.">
        <title>The Rosa genome provides new insights in the design of modern roses.</title>
        <authorList>
            <person name="Bendahmane M."/>
        </authorList>
    </citation>
    <scope>NUCLEOTIDE SEQUENCE [LARGE SCALE GENOMIC DNA]</scope>
    <source>
        <strain evidence="3">cv. Old Blush</strain>
    </source>
</reference>
<dbReference type="EMBL" id="PDCK01000043">
    <property type="protein sequence ID" value="PRQ31689.1"/>
    <property type="molecule type" value="Genomic_DNA"/>
</dbReference>
<protein>
    <submittedName>
        <fullName evidence="2">Uncharacterized protein</fullName>
    </submittedName>
</protein>
<dbReference type="Proteomes" id="UP000238479">
    <property type="component" value="Chromosome 5"/>
</dbReference>
<feature type="compositionally biased region" description="Basic residues" evidence="1">
    <location>
        <begin position="58"/>
        <end position="69"/>
    </location>
</feature>
<proteinExistence type="predicted"/>
<accession>A0A2P6QBZ5</accession>
<gene>
    <name evidence="2" type="ORF">RchiOBHm_Chr5g0038261</name>
</gene>
<sequence length="84" mass="9058">MKTRVATSKNSAQFREWRSAFAGNPWAQEKPKAAKRGKTTSKVAKAIPTISGQESLKKCTKGGTKRKATHSATTEAAKGRPKSI</sequence>
<feature type="region of interest" description="Disordered" evidence="1">
    <location>
        <begin position="54"/>
        <end position="84"/>
    </location>
</feature>
<evidence type="ECO:0000313" key="3">
    <source>
        <dbReference type="Proteomes" id="UP000238479"/>
    </source>
</evidence>
<evidence type="ECO:0000256" key="1">
    <source>
        <dbReference type="SAM" id="MobiDB-lite"/>
    </source>
</evidence>